<feature type="transmembrane region" description="Helical" evidence="6">
    <location>
        <begin position="207"/>
        <end position="225"/>
    </location>
</feature>
<proteinExistence type="predicted"/>
<dbReference type="PANTHER" id="PTHR47089">
    <property type="entry name" value="ABC TRANSPORTER, PERMEASE PROTEIN"/>
    <property type="match status" value="1"/>
</dbReference>
<evidence type="ECO:0000256" key="5">
    <source>
        <dbReference type="ARBA" id="ARBA00023136"/>
    </source>
</evidence>
<evidence type="ECO:0000256" key="2">
    <source>
        <dbReference type="ARBA" id="ARBA00022475"/>
    </source>
</evidence>
<dbReference type="AlphaFoldDB" id="A0AAW8TZM5"/>
<protein>
    <submittedName>
        <fullName evidence="7">ABC transporter permease</fullName>
    </submittedName>
</protein>
<feature type="transmembrane region" description="Helical" evidence="6">
    <location>
        <begin position="144"/>
        <end position="165"/>
    </location>
</feature>
<feature type="transmembrane region" description="Helical" evidence="6">
    <location>
        <begin position="255"/>
        <end position="282"/>
    </location>
</feature>
<feature type="transmembrane region" description="Helical" evidence="6">
    <location>
        <begin position="294"/>
        <end position="317"/>
    </location>
</feature>
<sequence>MSQLSNTSEKIRNLLVPVIAVLLGFLIGGIVMAAFGYNPIEGYSQMFKTAFLNPQTHQINPRNIGEIFVTAAPLIFTALGFSVANSAGFFNIGLSGQALCGWVASIWLALSLPDVPKGLLVPVVLLVGALAGALAAAVPGVLRALFGTSEVIVTIMMNYIILYGANHIVTHVMSKDLISNTGKTKLVGQNATLQTEFLRNLTQGSRLNIGIFLALIFLVLTWFLMKKTTLGFEIRSVGLNPDASEYAGMSSKRTIIFSMVISGFLAGLGGVIYGLGTFQYYFSQGSSLSIGFDGMAVSLLGSGSSIGILLSALLFSVLKLGGAGMQMINIPSELVDVDIAIIIFFVGISFVIRFVLAKFFGNKRQVAVVEEIETKPSDQDQEGGVL</sequence>
<keyword evidence="3 6" id="KW-0812">Transmembrane</keyword>
<evidence type="ECO:0000256" key="4">
    <source>
        <dbReference type="ARBA" id="ARBA00022989"/>
    </source>
</evidence>
<comment type="subcellular location">
    <subcellularLocation>
        <location evidence="1">Cell membrane</location>
        <topology evidence="1">Multi-pass membrane protein</topology>
    </subcellularLocation>
</comment>
<dbReference type="Pfam" id="PF02653">
    <property type="entry name" value="BPD_transp_2"/>
    <property type="match status" value="1"/>
</dbReference>
<organism evidence="7 8">
    <name type="scientific">Enterococcus asini</name>
    <dbReference type="NCBI Taxonomy" id="57732"/>
    <lineage>
        <taxon>Bacteria</taxon>
        <taxon>Bacillati</taxon>
        <taxon>Bacillota</taxon>
        <taxon>Bacilli</taxon>
        <taxon>Lactobacillales</taxon>
        <taxon>Enterococcaceae</taxon>
        <taxon>Enterococcus</taxon>
    </lineage>
</organism>
<feature type="transmembrane region" description="Helical" evidence="6">
    <location>
        <begin position="14"/>
        <end position="37"/>
    </location>
</feature>
<gene>
    <name evidence="7" type="ORF">P7H43_08150</name>
</gene>
<feature type="transmembrane region" description="Helical" evidence="6">
    <location>
        <begin position="64"/>
        <end position="83"/>
    </location>
</feature>
<evidence type="ECO:0000313" key="7">
    <source>
        <dbReference type="EMBL" id="MDT2810454.1"/>
    </source>
</evidence>
<dbReference type="EMBL" id="JARQBJ010000003">
    <property type="protein sequence ID" value="MDT2810454.1"/>
    <property type="molecule type" value="Genomic_DNA"/>
</dbReference>
<evidence type="ECO:0000313" key="8">
    <source>
        <dbReference type="Proteomes" id="UP001256711"/>
    </source>
</evidence>
<dbReference type="GO" id="GO:0005886">
    <property type="term" value="C:plasma membrane"/>
    <property type="evidence" value="ECO:0007669"/>
    <property type="project" value="UniProtKB-SubCell"/>
</dbReference>
<keyword evidence="4 6" id="KW-1133">Transmembrane helix</keyword>
<dbReference type="PANTHER" id="PTHR47089:SF1">
    <property type="entry name" value="GUANOSINE ABC TRANSPORTER PERMEASE PROTEIN NUPP"/>
    <property type="match status" value="1"/>
</dbReference>
<accession>A0AAW8TZM5</accession>
<dbReference type="Proteomes" id="UP001256711">
    <property type="component" value="Unassembled WGS sequence"/>
</dbReference>
<dbReference type="InterPro" id="IPR001851">
    <property type="entry name" value="ABC_transp_permease"/>
</dbReference>
<name>A0AAW8TZM5_9ENTE</name>
<dbReference type="GO" id="GO:0022857">
    <property type="term" value="F:transmembrane transporter activity"/>
    <property type="evidence" value="ECO:0007669"/>
    <property type="project" value="InterPro"/>
</dbReference>
<evidence type="ECO:0000256" key="6">
    <source>
        <dbReference type="SAM" id="Phobius"/>
    </source>
</evidence>
<comment type="caution">
    <text evidence="7">The sequence shown here is derived from an EMBL/GenBank/DDBJ whole genome shotgun (WGS) entry which is preliminary data.</text>
</comment>
<dbReference type="CDD" id="cd06580">
    <property type="entry name" value="TM_PBP1_transp_TpRbsC_like"/>
    <property type="match status" value="1"/>
</dbReference>
<keyword evidence="5 6" id="KW-0472">Membrane</keyword>
<keyword evidence="2" id="KW-1003">Cell membrane</keyword>
<feature type="transmembrane region" description="Helical" evidence="6">
    <location>
        <begin position="119"/>
        <end position="138"/>
    </location>
</feature>
<feature type="transmembrane region" description="Helical" evidence="6">
    <location>
        <begin position="337"/>
        <end position="356"/>
    </location>
</feature>
<evidence type="ECO:0000256" key="1">
    <source>
        <dbReference type="ARBA" id="ARBA00004651"/>
    </source>
</evidence>
<reference evidence="7" key="1">
    <citation type="submission" date="2023-03" db="EMBL/GenBank/DDBJ databases">
        <authorList>
            <person name="Shen W."/>
            <person name="Cai J."/>
        </authorList>
    </citation>
    <scope>NUCLEOTIDE SEQUENCE</scope>
    <source>
        <strain evidence="7">B226-2</strain>
    </source>
</reference>
<feature type="transmembrane region" description="Helical" evidence="6">
    <location>
        <begin position="89"/>
        <end position="112"/>
    </location>
</feature>
<evidence type="ECO:0000256" key="3">
    <source>
        <dbReference type="ARBA" id="ARBA00022692"/>
    </source>
</evidence>